<keyword evidence="2" id="KW-0805">Transcription regulation</keyword>
<dbReference type="InterPro" id="IPR013249">
    <property type="entry name" value="RNA_pol_sigma70_r4_t2"/>
</dbReference>
<dbReference type="SUPFAM" id="SSF88659">
    <property type="entry name" value="Sigma3 and sigma4 domains of RNA polymerase sigma factors"/>
    <property type="match status" value="1"/>
</dbReference>
<dbReference type="InterPro" id="IPR014284">
    <property type="entry name" value="RNA_pol_sigma-70_dom"/>
</dbReference>
<dbReference type="Gene3D" id="1.10.10.10">
    <property type="entry name" value="Winged helix-like DNA-binding domain superfamily/Winged helix DNA-binding domain"/>
    <property type="match status" value="1"/>
</dbReference>
<dbReference type="InterPro" id="IPR007627">
    <property type="entry name" value="RNA_pol_sigma70_r2"/>
</dbReference>
<evidence type="ECO:0000256" key="2">
    <source>
        <dbReference type="ARBA" id="ARBA00023015"/>
    </source>
</evidence>
<evidence type="ECO:0000313" key="9">
    <source>
        <dbReference type="Proteomes" id="UP001596072"/>
    </source>
</evidence>
<evidence type="ECO:0000256" key="4">
    <source>
        <dbReference type="ARBA" id="ARBA00023125"/>
    </source>
</evidence>
<dbReference type="PANTHER" id="PTHR43133:SF50">
    <property type="entry name" value="ECF RNA POLYMERASE SIGMA FACTOR SIGM"/>
    <property type="match status" value="1"/>
</dbReference>
<name>A0ABW0ZKB9_9ACTN</name>
<comment type="caution">
    <text evidence="8">The sequence shown here is derived from an EMBL/GenBank/DDBJ whole genome shotgun (WGS) entry which is preliminary data.</text>
</comment>
<evidence type="ECO:0000256" key="5">
    <source>
        <dbReference type="ARBA" id="ARBA00023163"/>
    </source>
</evidence>
<accession>A0ABW0ZKB9</accession>
<evidence type="ECO:0000259" key="7">
    <source>
        <dbReference type="Pfam" id="PF08281"/>
    </source>
</evidence>
<dbReference type="CDD" id="cd06171">
    <property type="entry name" value="Sigma70_r4"/>
    <property type="match status" value="1"/>
</dbReference>
<organism evidence="8 9">
    <name type="scientific">Nocardioides vastitatis</name>
    <dbReference type="NCBI Taxonomy" id="2568655"/>
    <lineage>
        <taxon>Bacteria</taxon>
        <taxon>Bacillati</taxon>
        <taxon>Actinomycetota</taxon>
        <taxon>Actinomycetes</taxon>
        <taxon>Propionibacteriales</taxon>
        <taxon>Nocardioidaceae</taxon>
        <taxon>Nocardioides</taxon>
    </lineage>
</organism>
<dbReference type="Proteomes" id="UP001596072">
    <property type="component" value="Unassembled WGS sequence"/>
</dbReference>
<keyword evidence="4" id="KW-0238">DNA-binding</keyword>
<dbReference type="InterPro" id="IPR036388">
    <property type="entry name" value="WH-like_DNA-bd_sf"/>
</dbReference>
<proteinExistence type="inferred from homology"/>
<dbReference type="Gene3D" id="1.10.1740.10">
    <property type="match status" value="1"/>
</dbReference>
<dbReference type="InterPro" id="IPR013324">
    <property type="entry name" value="RNA_pol_sigma_r3/r4-like"/>
</dbReference>
<dbReference type="PANTHER" id="PTHR43133">
    <property type="entry name" value="RNA POLYMERASE ECF-TYPE SIGMA FACTO"/>
    <property type="match status" value="1"/>
</dbReference>
<evidence type="ECO:0000259" key="6">
    <source>
        <dbReference type="Pfam" id="PF04542"/>
    </source>
</evidence>
<reference evidence="9" key="1">
    <citation type="journal article" date="2019" name="Int. J. Syst. Evol. Microbiol.">
        <title>The Global Catalogue of Microorganisms (GCM) 10K type strain sequencing project: providing services to taxonomists for standard genome sequencing and annotation.</title>
        <authorList>
            <consortium name="The Broad Institute Genomics Platform"/>
            <consortium name="The Broad Institute Genome Sequencing Center for Infectious Disease"/>
            <person name="Wu L."/>
            <person name="Ma J."/>
        </authorList>
    </citation>
    <scope>NUCLEOTIDE SEQUENCE [LARGE SCALE GENOMIC DNA]</scope>
    <source>
        <strain evidence="9">YIM 94188</strain>
    </source>
</reference>
<feature type="domain" description="RNA polymerase sigma-70 region 2" evidence="6">
    <location>
        <begin position="15"/>
        <end position="81"/>
    </location>
</feature>
<dbReference type="NCBIfam" id="TIGR02937">
    <property type="entry name" value="sigma70-ECF"/>
    <property type="match status" value="1"/>
</dbReference>
<keyword evidence="9" id="KW-1185">Reference proteome</keyword>
<gene>
    <name evidence="8" type="ORF">ACFPQB_11425</name>
</gene>
<dbReference type="InterPro" id="IPR013325">
    <property type="entry name" value="RNA_pol_sigma_r2"/>
</dbReference>
<sequence length="163" mass="18469">MTDQAPLDFEEFARARIPHLYRSAWLLCGHRSEAEDLVQETLAKVYVRMHRRLGPRLENPAAYAQTALTRTFISARRKRSSTETPYDDLPAGVTVDHADLADLRVSLQEALAGLSPVDRAVLVMRYLEDLSVEEVARHLDLSPGAVRNRSMRALARMRERSSL</sequence>
<evidence type="ECO:0000256" key="3">
    <source>
        <dbReference type="ARBA" id="ARBA00023082"/>
    </source>
</evidence>
<dbReference type="SUPFAM" id="SSF88946">
    <property type="entry name" value="Sigma2 domain of RNA polymerase sigma factors"/>
    <property type="match status" value="1"/>
</dbReference>
<dbReference type="EMBL" id="JBHSNS010000004">
    <property type="protein sequence ID" value="MFC5729528.1"/>
    <property type="molecule type" value="Genomic_DNA"/>
</dbReference>
<dbReference type="RefSeq" id="WP_136433948.1">
    <property type="nucleotide sequence ID" value="NZ_JBHSNS010000004.1"/>
</dbReference>
<evidence type="ECO:0000313" key="8">
    <source>
        <dbReference type="EMBL" id="MFC5729528.1"/>
    </source>
</evidence>
<evidence type="ECO:0000256" key="1">
    <source>
        <dbReference type="ARBA" id="ARBA00010641"/>
    </source>
</evidence>
<protein>
    <submittedName>
        <fullName evidence="8">SigE family RNA polymerase sigma factor</fullName>
    </submittedName>
</protein>
<keyword evidence="3" id="KW-0731">Sigma factor</keyword>
<feature type="domain" description="RNA polymerase sigma factor 70 region 4 type 2" evidence="7">
    <location>
        <begin position="105"/>
        <end position="157"/>
    </location>
</feature>
<dbReference type="InterPro" id="IPR039425">
    <property type="entry name" value="RNA_pol_sigma-70-like"/>
</dbReference>
<comment type="similarity">
    <text evidence="1">Belongs to the sigma-70 factor family. ECF subfamily.</text>
</comment>
<dbReference type="Pfam" id="PF04542">
    <property type="entry name" value="Sigma70_r2"/>
    <property type="match status" value="1"/>
</dbReference>
<dbReference type="Pfam" id="PF08281">
    <property type="entry name" value="Sigma70_r4_2"/>
    <property type="match status" value="1"/>
</dbReference>
<keyword evidence="5" id="KW-0804">Transcription</keyword>